<dbReference type="Proteomes" id="UP001602245">
    <property type="component" value="Unassembled WGS sequence"/>
</dbReference>
<protein>
    <submittedName>
        <fullName evidence="1">Uncharacterized protein</fullName>
    </submittedName>
</protein>
<name>A0ABW6WGC8_9ACTN</name>
<dbReference type="RefSeq" id="WP_020509968.1">
    <property type="nucleotide sequence ID" value="NZ_JBIAZU010000004.1"/>
</dbReference>
<accession>A0ABW6WGC8</accession>
<reference evidence="1 2" key="1">
    <citation type="submission" date="2024-10" db="EMBL/GenBank/DDBJ databases">
        <title>The Natural Products Discovery Center: Release of the First 8490 Sequenced Strains for Exploring Actinobacteria Biosynthetic Diversity.</title>
        <authorList>
            <person name="Kalkreuter E."/>
            <person name="Kautsar S.A."/>
            <person name="Yang D."/>
            <person name="Bader C.D."/>
            <person name="Teijaro C.N."/>
            <person name="Fluegel L."/>
            <person name="Davis C.M."/>
            <person name="Simpson J.R."/>
            <person name="Lauterbach L."/>
            <person name="Steele A.D."/>
            <person name="Gui C."/>
            <person name="Meng S."/>
            <person name="Li G."/>
            <person name="Viehrig K."/>
            <person name="Ye F."/>
            <person name="Su P."/>
            <person name="Kiefer A.F."/>
            <person name="Nichols A."/>
            <person name="Cepeda A.J."/>
            <person name="Yan W."/>
            <person name="Fan B."/>
            <person name="Jiang Y."/>
            <person name="Adhikari A."/>
            <person name="Zheng C.-J."/>
            <person name="Schuster L."/>
            <person name="Cowan T.M."/>
            <person name="Smanski M.J."/>
            <person name="Chevrette M.G."/>
            <person name="De Carvalho L.P.S."/>
            <person name="Shen B."/>
        </authorList>
    </citation>
    <scope>NUCLEOTIDE SEQUENCE [LARGE SCALE GENOMIC DNA]</scope>
    <source>
        <strain evidence="1 2">NPDC000087</strain>
    </source>
</reference>
<organism evidence="1 2">
    <name type="scientific">Paractinoplanes globisporus</name>
    <dbReference type="NCBI Taxonomy" id="113565"/>
    <lineage>
        <taxon>Bacteria</taxon>
        <taxon>Bacillati</taxon>
        <taxon>Actinomycetota</taxon>
        <taxon>Actinomycetes</taxon>
        <taxon>Micromonosporales</taxon>
        <taxon>Micromonosporaceae</taxon>
        <taxon>Paractinoplanes</taxon>
    </lineage>
</organism>
<evidence type="ECO:0000313" key="2">
    <source>
        <dbReference type="Proteomes" id="UP001602245"/>
    </source>
</evidence>
<gene>
    <name evidence="1" type="ORF">ACFY35_21830</name>
</gene>
<dbReference type="EMBL" id="JBIAZU010000004">
    <property type="protein sequence ID" value="MFF5292088.1"/>
    <property type="molecule type" value="Genomic_DNA"/>
</dbReference>
<sequence length="112" mass="12161">MASTGRPARFADFLALVDAGRLPEILDRMDNTGTAKRLYVPPPAQRELKKNALGRMLAGWAVLELVPSGRATLRHSWSGFGGEMKPAGGADPWKWYGDTTGTFRTARDACLA</sequence>
<keyword evidence="2" id="KW-1185">Reference proteome</keyword>
<comment type="caution">
    <text evidence="1">The sequence shown here is derived from an EMBL/GenBank/DDBJ whole genome shotgun (WGS) entry which is preliminary data.</text>
</comment>
<evidence type="ECO:0000313" key="1">
    <source>
        <dbReference type="EMBL" id="MFF5292088.1"/>
    </source>
</evidence>
<proteinExistence type="predicted"/>